<dbReference type="Pfam" id="PF03992">
    <property type="entry name" value="ABM"/>
    <property type="match status" value="1"/>
</dbReference>
<evidence type="ECO:0000313" key="2">
    <source>
        <dbReference type="EMBL" id="URN14823.1"/>
    </source>
</evidence>
<evidence type="ECO:0000259" key="1">
    <source>
        <dbReference type="Pfam" id="PF03992"/>
    </source>
</evidence>
<keyword evidence="3" id="KW-1185">Reference proteome</keyword>
<sequence>MQPAAIEVVRFTVDPADTDKLLAEHPRFAVAVRENCEGLRSLKLLRVDERTWIDVAEWETRAHALKAAEALPELPACRPLFALIDEGLSMDVGEIAAQD</sequence>
<gene>
    <name evidence="2" type="ORF">MW084_01555</name>
</gene>
<dbReference type="RefSeq" id="WP_010469312.1">
    <property type="nucleotide sequence ID" value="NZ_CP095474.1"/>
</dbReference>
<reference evidence="2" key="1">
    <citation type="submission" date="2022-04" db="EMBL/GenBank/DDBJ databases">
        <title>Systematic whole-genome sequencing reveals an unexpected diversity among actinomycetoma pathogens and provides insights into their antibacterial susceptibilities.</title>
        <authorList>
            <person name="Watson A.K."/>
            <person name="Kepplinger B."/>
            <person name="Bakhiet S.M."/>
            <person name="Mhmoud N.A."/>
            <person name="Chapman J."/>
            <person name="Allenby N."/>
            <person name="Mickiewicz K."/>
            <person name="Goodfellow M."/>
            <person name="Fahal A.H."/>
            <person name="Errington J."/>
        </authorList>
    </citation>
    <scope>NUCLEOTIDE SEQUENCE</scope>
    <source>
        <strain evidence="2">SD 504</strain>
    </source>
</reference>
<dbReference type="Proteomes" id="UP001056383">
    <property type="component" value="Chromosome"/>
</dbReference>
<dbReference type="SUPFAM" id="SSF54909">
    <property type="entry name" value="Dimeric alpha+beta barrel"/>
    <property type="match status" value="1"/>
</dbReference>
<dbReference type="InterPro" id="IPR011008">
    <property type="entry name" value="Dimeric_a/b-barrel"/>
</dbReference>
<evidence type="ECO:0000313" key="3">
    <source>
        <dbReference type="Proteomes" id="UP001056383"/>
    </source>
</evidence>
<accession>A0ABY4T786</accession>
<organism evidence="2 3">
    <name type="scientific">Streptomyces sudanensis</name>
    <dbReference type="NCBI Taxonomy" id="436397"/>
    <lineage>
        <taxon>Bacteria</taxon>
        <taxon>Bacillati</taxon>
        <taxon>Actinomycetota</taxon>
        <taxon>Actinomycetes</taxon>
        <taxon>Kitasatosporales</taxon>
        <taxon>Streptomycetaceae</taxon>
        <taxon>Streptomyces</taxon>
    </lineage>
</organism>
<dbReference type="EMBL" id="CP095474">
    <property type="protein sequence ID" value="URN14823.1"/>
    <property type="molecule type" value="Genomic_DNA"/>
</dbReference>
<dbReference type="Gene3D" id="3.30.70.100">
    <property type="match status" value="1"/>
</dbReference>
<protein>
    <submittedName>
        <fullName evidence="2">Antibiotic biosynthesis monooxygenase</fullName>
    </submittedName>
</protein>
<dbReference type="GO" id="GO:0004497">
    <property type="term" value="F:monooxygenase activity"/>
    <property type="evidence" value="ECO:0007669"/>
    <property type="project" value="UniProtKB-KW"/>
</dbReference>
<keyword evidence="2" id="KW-0560">Oxidoreductase</keyword>
<name>A0ABY4T786_9ACTN</name>
<proteinExistence type="predicted"/>
<feature type="domain" description="ABM" evidence="1">
    <location>
        <begin position="6"/>
        <end position="73"/>
    </location>
</feature>
<keyword evidence="2" id="KW-0503">Monooxygenase</keyword>
<dbReference type="InterPro" id="IPR007138">
    <property type="entry name" value="ABM_dom"/>
</dbReference>